<proteinExistence type="predicted"/>
<name>A0A538SUD7_UNCEI</name>
<feature type="non-terminal residue" evidence="4">
    <location>
        <position position="1"/>
    </location>
</feature>
<protein>
    <submittedName>
        <fullName evidence="4">TetR/AcrR family transcriptional regulator</fullName>
    </submittedName>
</protein>
<evidence type="ECO:0000259" key="3">
    <source>
        <dbReference type="Pfam" id="PF16859"/>
    </source>
</evidence>
<evidence type="ECO:0000313" key="4">
    <source>
        <dbReference type="EMBL" id="TMQ55013.1"/>
    </source>
</evidence>
<feature type="domain" description="Tetracyclin repressor-like C-terminal" evidence="3">
    <location>
        <begin position="4"/>
        <end position="94"/>
    </location>
</feature>
<keyword evidence="2" id="KW-0804">Transcription</keyword>
<comment type="caution">
    <text evidence="4">The sequence shown here is derived from an EMBL/GenBank/DDBJ whole genome shotgun (WGS) entry which is preliminary data.</text>
</comment>
<keyword evidence="1" id="KW-0805">Transcription regulation</keyword>
<reference evidence="4 5" key="1">
    <citation type="journal article" date="2019" name="Nat. Microbiol.">
        <title>Mediterranean grassland soil C-N compound turnover is dependent on rainfall and depth, and is mediated by genomically divergent microorganisms.</title>
        <authorList>
            <person name="Diamond S."/>
            <person name="Andeer P.F."/>
            <person name="Li Z."/>
            <person name="Crits-Christoph A."/>
            <person name="Burstein D."/>
            <person name="Anantharaman K."/>
            <person name="Lane K.R."/>
            <person name="Thomas B.C."/>
            <person name="Pan C."/>
            <person name="Northen T.R."/>
            <person name="Banfield J.F."/>
        </authorList>
    </citation>
    <scope>NUCLEOTIDE SEQUENCE [LARGE SCALE GENOMIC DNA]</scope>
    <source>
        <strain evidence="4">WS_2</strain>
    </source>
</reference>
<dbReference type="InterPro" id="IPR036271">
    <property type="entry name" value="Tet_transcr_reg_TetR-rel_C_sf"/>
</dbReference>
<gene>
    <name evidence="4" type="ORF">E6K72_07015</name>
</gene>
<accession>A0A538SUD7</accession>
<evidence type="ECO:0000256" key="2">
    <source>
        <dbReference type="ARBA" id="ARBA00023163"/>
    </source>
</evidence>
<evidence type="ECO:0000313" key="5">
    <source>
        <dbReference type="Proteomes" id="UP000317716"/>
    </source>
</evidence>
<dbReference type="InterPro" id="IPR011075">
    <property type="entry name" value="TetR_C"/>
</dbReference>
<dbReference type="AlphaFoldDB" id="A0A538SUD7"/>
<dbReference type="Gene3D" id="1.10.357.10">
    <property type="entry name" value="Tetracycline Repressor, domain 2"/>
    <property type="match status" value="1"/>
</dbReference>
<dbReference type="Proteomes" id="UP000317716">
    <property type="component" value="Unassembled WGS sequence"/>
</dbReference>
<dbReference type="SUPFAM" id="SSF48498">
    <property type="entry name" value="Tetracyclin repressor-like, C-terminal domain"/>
    <property type="match status" value="1"/>
</dbReference>
<dbReference type="EMBL" id="VBOS01000236">
    <property type="protein sequence ID" value="TMQ55013.1"/>
    <property type="molecule type" value="Genomic_DNA"/>
</dbReference>
<evidence type="ECO:0000256" key="1">
    <source>
        <dbReference type="ARBA" id="ARBA00023015"/>
    </source>
</evidence>
<dbReference type="Pfam" id="PF16859">
    <property type="entry name" value="TetR_C_11"/>
    <property type="match status" value="1"/>
</dbReference>
<organism evidence="4 5">
    <name type="scientific">Eiseniibacteriota bacterium</name>
    <dbReference type="NCBI Taxonomy" id="2212470"/>
    <lineage>
        <taxon>Bacteria</taxon>
        <taxon>Candidatus Eiseniibacteriota</taxon>
    </lineage>
</organism>
<sequence length="130" mass="14823">GTSRDLFVELLYDWWRAMNESRVTGLPKLILAEASNFPQAARFFFDEVVARVRALFTRVLQRGIDAGEFRPVDVEYTVRIVMTPVVMGLIWKHSMVKCRIDAIDFDRQLAALVDVTMHGLLRGPEKGARA</sequence>